<evidence type="ECO:0000313" key="6">
    <source>
        <dbReference type="EMBL" id="MEJ8280055.1"/>
    </source>
</evidence>
<dbReference type="InterPro" id="IPR036390">
    <property type="entry name" value="WH_DNA-bd_sf"/>
</dbReference>
<feature type="domain" description="HTH lysR-type" evidence="5">
    <location>
        <begin position="9"/>
        <end position="66"/>
    </location>
</feature>
<keyword evidence="3" id="KW-0238">DNA-binding</keyword>
<evidence type="ECO:0000256" key="1">
    <source>
        <dbReference type="ARBA" id="ARBA00009437"/>
    </source>
</evidence>
<dbReference type="PROSITE" id="PS50931">
    <property type="entry name" value="HTH_LYSR"/>
    <property type="match status" value="1"/>
</dbReference>
<dbReference type="RefSeq" id="WP_340290790.1">
    <property type="nucleotide sequence ID" value="NZ_JBBJUP010000010.1"/>
</dbReference>
<evidence type="ECO:0000256" key="4">
    <source>
        <dbReference type="ARBA" id="ARBA00023163"/>
    </source>
</evidence>
<reference evidence="6 7" key="1">
    <citation type="submission" date="2024-03" db="EMBL/GenBank/DDBJ databases">
        <title>Draft genome sequence of Pseudonocardia sp. DW16-2.</title>
        <authorList>
            <person name="Duangmal K."/>
        </authorList>
    </citation>
    <scope>NUCLEOTIDE SEQUENCE [LARGE SCALE GENOMIC DNA]</scope>
    <source>
        <strain evidence="6 7">DW16-2</strain>
    </source>
</reference>
<dbReference type="Proteomes" id="UP001364211">
    <property type="component" value="Unassembled WGS sequence"/>
</dbReference>
<accession>A0ABU8T9I4</accession>
<gene>
    <name evidence="6" type="ORF">WJX68_14005</name>
</gene>
<comment type="caution">
    <text evidence="6">The sequence shown here is derived from an EMBL/GenBank/DDBJ whole genome shotgun (WGS) entry which is preliminary data.</text>
</comment>
<proteinExistence type="inferred from homology"/>
<evidence type="ECO:0000256" key="2">
    <source>
        <dbReference type="ARBA" id="ARBA00023015"/>
    </source>
</evidence>
<dbReference type="SUPFAM" id="SSF53850">
    <property type="entry name" value="Periplasmic binding protein-like II"/>
    <property type="match status" value="1"/>
</dbReference>
<dbReference type="InterPro" id="IPR000847">
    <property type="entry name" value="LysR_HTH_N"/>
</dbReference>
<comment type="similarity">
    <text evidence="1">Belongs to the LysR transcriptional regulatory family.</text>
</comment>
<dbReference type="InterPro" id="IPR036388">
    <property type="entry name" value="WH-like_DNA-bd_sf"/>
</dbReference>
<dbReference type="PANTHER" id="PTHR30126:SF39">
    <property type="entry name" value="HTH-TYPE TRANSCRIPTIONAL REGULATOR CYSL"/>
    <property type="match status" value="1"/>
</dbReference>
<dbReference type="InterPro" id="IPR005119">
    <property type="entry name" value="LysR_subst-bd"/>
</dbReference>
<dbReference type="Gene3D" id="1.10.10.10">
    <property type="entry name" value="Winged helix-like DNA-binding domain superfamily/Winged helix DNA-binding domain"/>
    <property type="match status" value="1"/>
</dbReference>
<dbReference type="PANTHER" id="PTHR30126">
    <property type="entry name" value="HTH-TYPE TRANSCRIPTIONAL REGULATOR"/>
    <property type="match status" value="1"/>
</dbReference>
<dbReference type="Pfam" id="PF00126">
    <property type="entry name" value="HTH_1"/>
    <property type="match status" value="1"/>
</dbReference>
<dbReference type="Gene3D" id="3.40.190.10">
    <property type="entry name" value="Periplasmic binding protein-like II"/>
    <property type="match status" value="2"/>
</dbReference>
<sequence>MASAPARVPDLTALTLLRDIACTGSLAAAAEGLGLTVQAASARIRAAEQQAGGPVLERGRRGRRSSRLTTRGVLLVEWAGPLLDAAADLDVAVAALRTGTAPDAGTGAGADAVVLAAGPVVAEGLLQGWLVELRDGPGGRVTLLDTDDPAAAVRDGAAAVGVVATPGPLPDLHAATVVSDPLVLVVAPGHPWAGGDGVEAAELAATALLTRLPRTGARPALEAALERAGVGAPAAPRHEYAADAAVRAAVRAGDGAAVLGRAVAAADVAAGSLVTVAVHGLDLTREFRAVWRDGTSPRGTARDLLRIATGGRIR</sequence>
<evidence type="ECO:0000256" key="3">
    <source>
        <dbReference type="ARBA" id="ARBA00023125"/>
    </source>
</evidence>
<dbReference type="Pfam" id="PF03466">
    <property type="entry name" value="LysR_substrate"/>
    <property type="match status" value="1"/>
</dbReference>
<dbReference type="EMBL" id="JBBJUP010000010">
    <property type="protein sequence ID" value="MEJ8280055.1"/>
    <property type="molecule type" value="Genomic_DNA"/>
</dbReference>
<organism evidence="6 7">
    <name type="scientific">Pseudonocardia spirodelae</name>
    <dbReference type="NCBI Taxonomy" id="3133431"/>
    <lineage>
        <taxon>Bacteria</taxon>
        <taxon>Bacillati</taxon>
        <taxon>Actinomycetota</taxon>
        <taxon>Actinomycetes</taxon>
        <taxon>Pseudonocardiales</taxon>
        <taxon>Pseudonocardiaceae</taxon>
        <taxon>Pseudonocardia</taxon>
    </lineage>
</organism>
<dbReference type="SUPFAM" id="SSF46785">
    <property type="entry name" value="Winged helix' DNA-binding domain"/>
    <property type="match status" value="1"/>
</dbReference>
<keyword evidence="7" id="KW-1185">Reference proteome</keyword>
<evidence type="ECO:0000259" key="5">
    <source>
        <dbReference type="PROSITE" id="PS50931"/>
    </source>
</evidence>
<keyword evidence="2" id="KW-0805">Transcription regulation</keyword>
<protein>
    <submittedName>
        <fullName evidence="6">LysR substrate-binding domain-containing protein</fullName>
    </submittedName>
</protein>
<keyword evidence="4" id="KW-0804">Transcription</keyword>
<evidence type="ECO:0000313" key="7">
    <source>
        <dbReference type="Proteomes" id="UP001364211"/>
    </source>
</evidence>
<name>A0ABU8T9I4_9PSEU</name>